<dbReference type="GO" id="GO:0005634">
    <property type="term" value="C:nucleus"/>
    <property type="evidence" value="ECO:0007669"/>
    <property type="project" value="UniProtKB-SubCell"/>
</dbReference>
<evidence type="ECO:0000256" key="2">
    <source>
        <dbReference type="ARBA" id="ARBA00023015"/>
    </source>
</evidence>
<dbReference type="SUPFAM" id="SSF101936">
    <property type="entry name" value="DNA-binding pseudobarrel domain"/>
    <property type="match status" value="1"/>
</dbReference>
<dbReference type="InterPro" id="IPR051442">
    <property type="entry name" value="B3_domain"/>
</dbReference>
<accession>A0A1Q3C7Y3</accession>
<evidence type="ECO:0000256" key="1">
    <source>
        <dbReference type="ARBA" id="ARBA00004123"/>
    </source>
</evidence>
<sequence>MINFFERERHNFSTDNVSTELTLLESKESANNSASTSSTSNNHLSLEERRDVSIELNLYEDPFKIKKRLTKSDVSGMCRLLLKINLVKQHILPYLTVTSINEIESKNGARVMIWDHDTMSLHSMSFKKWSSSKSYVFIDSWSKDFVNRRGLMEGDEIGLHWDSYTSRFNFRVLERAPRN</sequence>
<evidence type="ECO:0000313" key="7">
    <source>
        <dbReference type="Proteomes" id="UP000187406"/>
    </source>
</evidence>
<dbReference type="GO" id="GO:0003677">
    <property type="term" value="F:DNA binding"/>
    <property type="evidence" value="ECO:0007669"/>
    <property type="project" value="UniProtKB-KW"/>
</dbReference>
<dbReference type="InParanoid" id="A0A1Q3C7Y3"/>
<keyword evidence="4" id="KW-0804">Transcription</keyword>
<dbReference type="AlphaFoldDB" id="A0A1Q3C7Y3"/>
<evidence type="ECO:0000313" key="6">
    <source>
        <dbReference type="EMBL" id="GAV76406.1"/>
    </source>
</evidence>
<name>A0A1Q3C7Y3_CEPFO</name>
<evidence type="ECO:0000256" key="3">
    <source>
        <dbReference type="ARBA" id="ARBA00023125"/>
    </source>
</evidence>
<dbReference type="CDD" id="cd10017">
    <property type="entry name" value="B3_DNA"/>
    <property type="match status" value="1"/>
</dbReference>
<proteinExistence type="predicted"/>
<evidence type="ECO:0000256" key="5">
    <source>
        <dbReference type="ARBA" id="ARBA00023242"/>
    </source>
</evidence>
<keyword evidence="3" id="KW-0238">DNA-binding</keyword>
<dbReference type="Proteomes" id="UP000187406">
    <property type="component" value="Unassembled WGS sequence"/>
</dbReference>
<comment type="subcellular location">
    <subcellularLocation>
        <location evidence="1">Nucleus</location>
    </subcellularLocation>
</comment>
<keyword evidence="7" id="KW-1185">Reference proteome</keyword>
<dbReference type="Gene3D" id="2.40.330.10">
    <property type="entry name" value="DNA-binding pseudobarrel domain"/>
    <property type="match status" value="1"/>
</dbReference>
<dbReference type="EMBL" id="BDDD01001486">
    <property type="protein sequence ID" value="GAV76406.1"/>
    <property type="molecule type" value="Genomic_DNA"/>
</dbReference>
<keyword evidence="5" id="KW-0539">Nucleus</keyword>
<protein>
    <recommendedName>
        <fullName evidence="8">B3 domain-containing protein</fullName>
    </recommendedName>
</protein>
<dbReference type="OrthoDB" id="1915967at2759"/>
<comment type="caution">
    <text evidence="6">The sequence shown here is derived from an EMBL/GenBank/DDBJ whole genome shotgun (WGS) entry which is preliminary data.</text>
</comment>
<dbReference type="InterPro" id="IPR003340">
    <property type="entry name" value="B3_DNA-bd"/>
</dbReference>
<dbReference type="PANTHER" id="PTHR34269">
    <property type="entry name" value="TRANSCRIPTION FACTOR B3-DOMAIN FAMILY-RELATED"/>
    <property type="match status" value="1"/>
</dbReference>
<evidence type="ECO:0008006" key="8">
    <source>
        <dbReference type="Google" id="ProtNLM"/>
    </source>
</evidence>
<dbReference type="PANTHER" id="PTHR34269:SF11">
    <property type="entry name" value="B3 DOMAIN PROTEIN"/>
    <property type="match status" value="1"/>
</dbReference>
<dbReference type="InterPro" id="IPR015300">
    <property type="entry name" value="DNA-bd_pseudobarrel_sf"/>
</dbReference>
<evidence type="ECO:0000256" key="4">
    <source>
        <dbReference type="ARBA" id="ARBA00023163"/>
    </source>
</evidence>
<organism evidence="6 7">
    <name type="scientific">Cephalotus follicularis</name>
    <name type="common">Albany pitcher plant</name>
    <dbReference type="NCBI Taxonomy" id="3775"/>
    <lineage>
        <taxon>Eukaryota</taxon>
        <taxon>Viridiplantae</taxon>
        <taxon>Streptophyta</taxon>
        <taxon>Embryophyta</taxon>
        <taxon>Tracheophyta</taxon>
        <taxon>Spermatophyta</taxon>
        <taxon>Magnoliopsida</taxon>
        <taxon>eudicotyledons</taxon>
        <taxon>Gunneridae</taxon>
        <taxon>Pentapetalae</taxon>
        <taxon>rosids</taxon>
        <taxon>fabids</taxon>
        <taxon>Oxalidales</taxon>
        <taxon>Cephalotaceae</taxon>
        <taxon>Cephalotus</taxon>
    </lineage>
</organism>
<keyword evidence="2" id="KW-0805">Transcription regulation</keyword>
<reference evidence="7" key="1">
    <citation type="submission" date="2016-04" db="EMBL/GenBank/DDBJ databases">
        <title>Cephalotus genome sequencing.</title>
        <authorList>
            <person name="Fukushima K."/>
            <person name="Hasebe M."/>
            <person name="Fang X."/>
        </authorList>
    </citation>
    <scope>NUCLEOTIDE SEQUENCE [LARGE SCALE GENOMIC DNA]</scope>
    <source>
        <strain evidence="7">cv. St1</strain>
    </source>
</reference>
<gene>
    <name evidence="6" type="ORF">CFOL_v3_19880</name>
</gene>